<evidence type="ECO:0000313" key="1">
    <source>
        <dbReference type="EMBL" id="NLS13430.1"/>
    </source>
</evidence>
<evidence type="ECO:0000313" key="2">
    <source>
        <dbReference type="Proteomes" id="UP000535589"/>
    </source>
</evidence>
<proteinExistence type="predicted"/>
<reference evidence="1 2" key="1">
    <citation type="submission" date="2020-04" db="EMBL/GenBank/DDBJ databases">
        <title>Vibrio sp. SM6, a novel species isolated from seawater.</title>
        <authorList>
            <person name="Wang X."/>
        </authorList>
    </citation>
    <scope>NUCLEOTIDE SEQUENCE [LARGE SCALE GENOMIC DNA]</scope>
    <source>
        <strain evidence="1 2">SM6</strain>
    </source>
</reference>
<accession>A0A7X8TRA2</accession>
<dbReference type="Proteomes" id="UP000535589">
    <property type="component" value="Unassembled WGS sequence"/>
</dbReference>
<gene>
    <name evidence="1" type="ORF">HGP28_11050</name>
</gene>
<organism evidence="1 2">
    <name type="scientific">Vibrio agarilyticus</name>
    <dbReference type="NCBI Taxonomy" id="2726741"/>
    <lineage>
        <taxon>Bacteria</taxon>
        <taxon>Pseudomonadati</taxon>
        <taxon>Pseudomonadota</taxon>
        <taxon>Gammaproteobacteria</taxon>
        <taxon>Vibrionales</taxon>
        <taxon>Vibrionaceae</taxon>
        <taxon>Vibrio</taxon>
    </lineage>
</organism>
<comment type="caution">
    <text evidence="1">The sequence shown here is derived from an EMBL/GenBank/DDBJ whole genome shotgun (WGS) entry which is preliminary data.</text>
</comment>
<sequence>MLLDLVNQSIQEFQTDCSQLCEKHYPTVHNQGISGHHLALAYARRLKTTLEKFEYQSQVEPLDTLGNAAHPEHYRVSSPIGTVWVITHHVVSAGRACRDKLIQAINEWQTEYAFAIQPNDLLLLISDHWIGRSRASRELLYWWMGELPSPLGSYQAQGISLYPCETPLSQRLEERFAITPCLLKYAHPLKRSGGEEAVKKYLHLYAVLQW</sequence>
<dbReference type="AlphaFoldDB" id="A0A7X8TRA2"/>
<dbReference type="RefSeq" id="WP_168836514.1">
    <property type="nucleotide sequence ID" value="NZ_JABAIK010000009.1"/>
</dbReference>
<dbReference type="EMBL" id="JABAIK010000009">
    <property type="protein sequence ID" value="NLS13430.1"/>
    <property type="molecule type" value="Genomic_DNA"/>
</dbReference>
<protein>
    <submittedName>
        <fullName evidence="1">Uncharacterized protein</fullName>
    </submittedName>
</protein>
<keyword evidence="2" id="KW-1185">Reference proteome</keyword>
<name>A0A7X8TRA2_9VIBR</name>